<dbReference type="GO" id="GO:0016020">
    <property type="term" value="C:membrane"/>
    <property type="evidence" value="ECO:0007669"/>
    <property type="project" value="UniProtKB-SubCell"/>
</dbReference>
<dbReference type="GO" id="GO:0006631">
    <property type="term" value="P:fatty acid metabolic process"/>
    <property type="evidence" value="ECO:0007669"/>
    <property type="project" value="UniProtKB-KW"/>
</dbReference>
<evidence type="ECO:0000256" key="10">
    <source>
        <dbReference type="SAM" id="Phobius"/>
    </source>
</evidence>
<keyword evidence="8" id="KW-0443">Lipid metabolism</keyword>
<dbReference type="Pfam" id="PF01610">
    <property type="entry name" value="DDE_Tnp_ISL3"/>
    <property type="match status" value="1"/>
</dbReference>
<dbReference type="InterPro" id="IPR015876">
    <property type="entry name" value="Acyl-CoA_DS"/>
</dbReference>
<evidence type="ECO:0000256" key="6">
    <source>
        <dbReference type="ARBA" id="ARBA00023002"/>
    </source>
</evidence>
<evidence type="ECO:0000256" key="2">
    <source>
        <dbReference type="ARBA" id="ARBA00008749"/>
    </source>
</evidence>
<evidence type="ECO:0000313" key="14">
    <source>
        <dbReference type="Proteomes" id="UP000321192"/>
    </source>
</evidence>
<evidence type="ECO:0000256" key="3">
    <source>
        <dbReference type="ARBA" id="ARBA00022692"/>
    </source>
</evidence>
<accession>A0A5C7T4U8</accession>
<keyword evidence="4" id="KW-0276">Fatty acid metabolism</keyword>
<keyword evidence="5 10" id="KW-1133">Transmembrane helix</keyword>
<dbReference type="InterPro" id="IPR002560">
    <property type="entry name" value="Transposase_DDE"/>
</dbReference>
<dbReference type="Pfam" id="PF00487">
    <property type="entry name" value="FA_desaturase"/>
    <property type="match status" value="1"/>
</dbReference>
<comment type="similarity">
    <text evidence="2">Belongs to the fatty acid desaturase type 2 family.</text>
</comment>
<dbReference type="GO" id="GO:0016717">
    <property type="term" value="F:oxidoreductase activity, acting on paired donors, with oxidation of a pair of donors resulting in the reduction of molecular oxygen to two molecules of water"/>
    <property type="evidence" value="ECO:0007669"/>
    <property type="project" value="InterPro"/>
</dbReference>
<evidence type="ECO:0000256" key="8">
    <source>
        <dbReference type="ARBA" id="ARBA00023098"/>
    </source>
</evidence>
<evidence type="ECO:0000256" key="9">
    <source>
        <dbReference type="ARBA" id="ARBA00023136"/>
    </source>
</evidence>
<dbReference type="EMBL" id="SSFD01000049">
    <property type="protein sequence ID" value="TXH90055.1"/>
    <property type="molecule type" value="Genomic_DNA"/>
</dbReference>
<dbReference type="InterPro" id="IPR005804">
    <property type="entry name" value="FA_desaturase_dom"/>
</dbReference>
<evidence type="ECO:0000313" key="13">
    <source>
        <dbReference type="EMBL" id="TXH90055.1"/>
    </source>
</evidence>
<comment type="caution">
    <text evidence="13">The sequence shown here is derived from an EMBL/GenBank/DDBJ whole genome shotgun (WGS) entry which is preliminary data.</text>
</comment>
<evidence type="ECO:0000256" key="5">
    <source>
        <dbReference type="ARBA" id="ARBA00022989"/>
    </source>
</evidence>
<feature type="transmembrane region" description="Helical" evidence="10">
    <location>
        <begin position="133"/>
        <end position="156"/>
    </location>
</feature>
<feature type="domain" description="Fatty acid desaturase" evidence="11">
    <location>
        <begin position="10"/>
        <end position="217"/>
    </location>
</feature>
<dbReference type="CDD" id="cd03505">
    <property type="entry name" value="Delta9-FADS-like"/>
    <property type="match status" value="1"/>
</dbReference>
<reference evidence="13 14" key="1">
    <citation type="submission" date="2018-09" db="EMBL/GenBank/DDBJ databases">
        <title>Metagenome Assembled Genomes from an Advanced Water Purification Facility.</title>
        <authorList>
            <person name="Stamps B.W."/>
            <person name="Spear J.R."/>
        </authorList>
    </citation>
    <scope>NUCLEOTIDE SEQUENCE [LARGE SCALE GENOMIC DNA]</scope>
    <source>
        <strain evidence="13">Bin_27_1</strain>
    </source>
</reference>
<gene>
    <name evidence="13" type="ORF">E6Q80_03650</name>
</gene>
<dbReference type="PANTHER" id="PTHR11351:SF33">
    <property type="entry name" value="DELTA-9 FATTY ACID DESATURASE, DESA"/>
    <property type="match status" value="1"/>
</dbReference>
<feature type="transmembrane region" description="Helical" evidence="10">
    <location>
        <begin position="12"/>
        <end position="32"/>
    </location>
</feature>
<organism evidence="13 14">
    <name type="scientific">Thauera aminoaromatica</name>
    <dbReference type="NCBI Taxonomy" id="164330"/>
    <lineage>
        <taxon>Bacteria</taxon>
        <taxon>Pseudomonadati</taxon>
        <taxon>Pseudomonadota</taxon>
        <taxon>Betaproteobacteria</taxon>
        <taxon>Rhodocyclales</taxon>
        <taxon>Zoogloeaceae</taxon>
        <taxon>Thauera</taxon>
    </lineage>
</organism>
<evidence type="ECO:0000256" key="1">
    <source>
        <dbReference type="ARBA" id="ARBA00004141"/>
    </source>
</evidence>
<keyword evidence="3 10" id="KW-0812">Transmembrane</keyword>
<sequence length="389" mass="44810">MYNGPFDLPWWGYVLVALALTHVTIVSVTVFLHRHQAHRALELHALPSHFFRFWLWLTTGMVTKEWAAIHRKHHAKCETAEDPHSPQTRGLHKVLWEGAELYRAEAKNVETLQRYGHGTPDDWLERKVYRHSILGVAIMLVIDLVAFGPLGLTIWAVQMAWIPFWAAGVVNGVGHFWGYRNYDCDDASRNLVPWGILIGGEELHNNHHSFATSAKLSAKWYEFDIGWMYIRLLELLGLAKVKKTIPRPRFGEVKPVPDLDTLQAIVTHRYDVMTRYVRSLREVFVDEARRLGEVHGLELSARRLRRWVLGGELRGLDDTQRRRLEQAVEGSPALRTVAAMRDELAALWSRSNASREQLLAQLQDWVARAERSGIRPLQEFSLRLRSYAA</sequence>
<comment type="subcellular location">
    <subcellularLocation>
        <location evidence="1">Membrane</location>
        <topology evidence="1">Multi-pass membrane protein</topology>
    </subcellularLocation>
</comment>
<protein>
    <submittedName>
        <fullName evidence="13">Acyl-CoA desaturase</fullName>
    </submittedName>
</protein>
<evidence type="ECO:0000259" key="11">
    <source>
        <dbReference type="Pfam" id="PF00487"/>
    </source>
</evidence>
<evidence type="ECO:0000256" key="7">
    <source>
        <dbReference type="ARBA" id="ARBA00023004"/>
    </source>
</evidence>
<keyword evidence="9 10" id="KW-0472">Membrane</keyword>
<evidence type="ECO:0000256" key="4">
    <source>
        <dbReference type="ARBA" id="ARBA00022832"/>
    </source>
</evidence>
<evidence type="ECO:0000259" key="12">
    <source>
        <dbReference type="Pfam" id="PF01610"/>
    </source>
</evidence>
<proteinExistence type="inferred from homology"/>
<keyword evidence="6" id="KW-0560">Oxidoreductase</keyword>
<feature type="domain" description="Transposase IS204/IS1001/IS1096/IS1165 DDE" evidence="12">
    <location>
        <begin position="265"/>
        <end position="387"/>
    </location>
</feature>
<dbReference type="PANTHER" id="PTHR11351">
    <property type="entry name" value="ACYL-COA DESATURASE"/>
    <property type="match status" value="1"/>
</dbReference>
<dbReference type="AlphaFoldDB" id="A0A5C7T4U8"/>
<keyword evidence="7" id="KW-0408">Iron</keyword>
<dbReference type="RefSeq" id="WP_276656973.1">
    <property type="nucleotide sequence ID" value="NZ_SSFD01000049.1"/>
</dbReference>
<name>A0A5C7T4U8_THASP</name>
<dbReference type="Proteomes" id="UP000321192">
    <property type="component" value="Unassembled WGS sequence"/>
</dbReference>
<feature type="transmembrane region" description="Helical" evidence="10">
    <location>
        <begin position="162"/>
        <end position="179"/>
    </location>
</feature>